<feature type="disulfide bond" evidence="14">
    <location>
        <begin position="1064"/>
        <end position="1082"/>
    </location>
</feature>
<dbReference type="SUPFAM" id="SSF63825">
    <property type="entry name" value="YWTD domain"/>
    <property type="match status" value="6"/>
</dbReference>
<dbReference type="SMART" id="SM00135">
    <property type="entry name" value="LY"/>
    <property type="match status" value="23"/>
</dbReference>
<feature type="disulfide bond" evidence="13">
    <location>
        <begin position="3706"/>
        <end position="3715"/>
    </location>
</feature>
<feature type="transmembrane region" description="Helical" evidence="16">
    <location>
        <begin position="3767"/>
        <end position="3786"/>
    </location>
</feature>
<feature type="disulfide bond" evidence="13">
    <location>
        <begin position="3638"/>
        <end position="3648"/>
    </location>
</feature>
<evidence type="ECO:0000256" key="4">
    <source>
        <dbReference type="ARBA" id="ARBA00022692"/>
    </source>
</evidence>
<dbReference type="PRINTS" id="PR00261">
    <property type="entry name" value="LDLRECEPTOR"/>
</dbReference>
<evidence type="ECO:0000256" key="13">
    <source>
        <dbReference type="PROSITE-ProRule" id="PRU00076"/>
    </source>
</evidence>
<evidence type="ECO:0000256" key="5">
    <source>
        <dbReference type="ARBA" id="ARBA00022729"/>
    </source>
</evidence>
<dbReference type="SMART" id="SM00181">
    <property type="entry name" value="EGF"/>
    <property type="match status" value="17"/>
</dbReference>
<organism evidence="19 20">
    <name type="scientific">Diploscapter pachys</name>
    <dbReference type="NCBI Taxonomy" id="2018661"/>
    <lineage>
        <taxon>Eukaryota</taxon>
        <taxon>Metazoa</taxon>
        <taxon>Ecdysozoa</taxon>
        <taxon>Nematoda</taxon>
        <taxon>Chromadorea</taxon>
        <taxon>Rhabditida</taxon>
        <taxon>Rhabditina</taxon>
        <taxon>Rhabditomorpha</taxon>
        <taxon>Rhabditoidea</taxon>
        <taxon>Rhabditidae</taxon>
        <taxon>Diploscapter</taxon>
    </lineage>
</organism>
<feature type="disulfide bond" evidence="14">
    <location>
        <begin position="975"/>
        <end position="987"/>
    </location>
</feature>
<gene>
    <name evidence="19" type="ORF">WR25_19152</name>
</gene>
<feature type="signal peptide" evidence="17">
    <location>
        <begin position="1"/>
        <end position="26"/>
    </location>
</feature>
<dbReference type="InterPro" id="IPR000742">
    <property type="entry name" value="EGF"/>
</dbReference>
<feature type="disulfide bond" evidence="14">
    <location>
        <begin position="1146"/>
        <end position="1164"/>
    </location>
</feature>
<evidence type="ECO:0000256" key="17">
    <source>
        <dbReference type="SAM" id="SignalP"/>
    </source>
</evidence>
<feature type="domain" description="EGF-like" evidence="18">
    <location>
        <begin position="3634"/>
        <end position="3672"/>
    </location>
</feature>
<dbReference type="InterPro" id="IPR051221">
    <property type="entry name" value="LDLR-related"/>
</dbReference>
<dbReference type="PROSITE" id="PS50026">
    <property type="entry name" value="EGF_3"/>
    <property type="match status" value="3"/>
</dbReference>
<dbReference type="SMART" id="SM00192">
    <property type="entry name" value="LDLa"/>
    <property type="match status" value="24"/>
</dbReference>
<dbReference type="GO" id="GO:0043235">
    <property type="term" value="C:receptor complex"/>
    <property type="evidence" value="ECO:0007669"/>
    <property type="project" value="TreeGrafter"/>
</dbReference>
<feature type="chain" id="PRO_5012765076" description="EGF-like domain-containing protein" evidence="17">
    <location>
        <begin position="27"/>
        <end position="3896"/>
    </location>
</feature>
<name>A0A2A2KHN9_9BILA</name>
<dbReference type="InterPro" id="IPR001881">
    <property type="entry name" value="EGF-like_Ca-bd_dom"/>
</dbReference>
<feature type="disulfide bond" evidence="14">
    <location>
        <begin position="2737"/>
        <end position="2752"/>
    </location>
</feature>
<accession>A0A2A2KHN9</accession>
<feature type="repeat" description="LDL-receptor class B" evidence="15">
    <location>
        <begin position="3290"/>
        <end position="3334"/>
    </location>
</feature>
<feature type="disulfide bond" evidence="14">
    <location>
        <begin position="86"/>
        <end position="104"/>
    </location>
</feature>
<feature type="disulfide bond" evidence="14">
    <location>
        <begin position="994"/>
        <end position="1009"/>
    </location>
</feature>
<dbReference type="Pfam" id="PF00057">
    <property type="entry name" value="Ldl_recept_a"/>
    <property type="match status" value="16"/>
</dbReference>
<feature type="disulfide bond" evidence="14">
    <location>
        <begin position="3604"/>
        <end position="3619"/>
    </location>
</feature>
<comment type="caution">
    <text evidence="13">Lacks conserved residue(s) required for the propagation of feature annotation.</text>
</comment>
<feature type="disulfide bond" evidence="14">
    <location>
        <begin position="1036"/>
        <end position="1051"/>
    </location>
</feature>
<feature type="disulfide bond" evidence="14">
    <location>
        <begin position="2877"/>
        <end position="2892"/>
    </location>
</feature>
<dbReference type="InterPro" id="IPR023415">
    <property type="entry name" value="LDLR_class-A_CS"/>
</dbReference>
<dbReference type="Gene3D" id="4.10.400.10">
    <property type="entry name" value="Low-density Lipoprotein Receptor"/>
    <property type="match status" value="21"/>
</dbReference>
<feature type="disulfide bond" evidence="14">
    <location>
        <begin position="2725"/>
        <end position="2743"/>
    </location>
</feature>
<feature type="disulfide bond" evidence="14">
    <location>
        <begin position="2904"/>
        <end position="2922"/>
    </location>
</feature>
<feature type="disulfide bond" evidence="14">
    <location>
        <begin position="1197"/>
        <end position="1212"/>
    </location>
</feature>
<evidence type="ECO:0000256" key="10">
    <source>
        <dbReference type="ARBA" id="ARBA00023157"/>
    </source>
</evidence>
<comment type="subcellular location">
    <subcellularLocation>
        <location evidence="1">Membrane</location>
        <topology evidence="1">Single-pass membrane protein</topology>
    </subcellularLocation>
</comment>
<dbReference type="SUPFAM" id="SSF57424">
    <property type="entry name" value="LDL receptor-like module"/>
    <property type="match status" value="18"/>
</dbReference>
<evidence type="ECO:0000256" key="14">
    <source>
        <dbReference type="PROSITE-ProRule" id="PRU00124"/>
    </source>
</evidence>
<dbReference type="InterPro" id="IPR009030">
    <property type="entry name" value="Growth_fac_rcpt_cys_sf"/>
</dbReference>
<protein>
    <recommendedName>
        <fullName evidence="18">EGF-like domain-containing protein</fullName>
    </recommendedName>
</protein>
<feature type="disulfide bond" evidence="14">
    <location>
        <begin position="2962"/>
        <end position="2977"/>
    </location>
</feature>
<feature type="disulfide bond" evidence="14">
    <location>
        <begin position="1116"/>
        <end position="1131"/>
    </location>
</feature>
<dbReference type="GO" id="GO:0005509">
    <property type="term" value="F:calcium ion binding"/>
    <property type="evidence" value="ECO:0007669"/>
    <property type="project" value="InterPro"/>
</dbReference>
<feature type="disulfide bond" evidence="14">
    <location>
        <begin position="2837"/>
        <end position="2852"/>
    </location>
</feature>
<dbReference type="GO" id="GO:0006897">
    <property type="term" value="P:endocytosis"/>
    <property type="evidence" value="ECO:0007669"/>
    <property type="project" value="UniProtKB-KW"/>
</dbReference>
<keyword evidence="9 16" id="KW-0472">Membrane</keyword>
<evidence type="ECO:0000256" key="16">
    <source>
        <dbReference type="SAM" id="Phobius"/>
    </source>
</evidence>
<dbReference type="SUPFAM" id="SSF57184">
    <property type="entry name" value="Growth factor receptor domain"/>
    <property type="match status" value="2"/>
</dbReference>
<dbReference type="STRING" id="2018661.A0A2A2KHN9"/>
<feature type="domain" description="EGF-like" evidence="18">
    <location>
        <begin position="1614"/>
        <end position="1654"/>
    </location>
</feature>
<feature type="repeat" description="LDL-receptor class B" evidence="15">
    <location>
        <begin position="779"/>
        <end position="823"/>
    </location>
</feature>
<feature type="repeat" description="LDL-receptor class B" evidence="15">
    <location>
        <begin position="3335"/>
        <end position="3377"/>
    </location>
</feature>
<evidence type="ECO:0000256" key="11">
    <source>
        <dbReference type="ARBA" id="ARBA00023170"/>
    </source>
</evidence>
<keyword evidence="10 13" id="KW-1015">Disulfide bond</keyword>
<dbReference type="SUPFAM" id="SSF57196">
    <property type="entry name" value="EGF/Laminin"/>
    <property type="match status" value="4"/>
</dbReference>
<dbReference type="PROSITE" id="PS01209">
    <property type="entry name" value="LDLRA_1"/>
    <property type="match status" value="11"/>
</dbReference>
<feature type="repeat" description="LDL-receptor class B" evidence="15">
    <location>
        <begin position="1523"/>
        <end position="1567"/>
    </location>
</feature>
<evidence type="ECO:0000256" key="6">
    <source>
        <dbReference type="ARBA" id="ARBA00022737"/>
    </source>
</evidence>
<evidence type="ECO:0000256" key="15">
    <source>
        <dbReference type="PROSITE-ProRule" id="PRU00461"/>
    </source>
</evidence>
<comment type="caution">
    <text evidence="19">The sequence shown here is derived from an EMBL/GenBank/DDBJ whole genome shotgun (WGS) entry which is preliminary data.</text>
</comment>
<feature type="disulfide bond" evidence="14">
    <location>
        <begin position="2681"/>
        <end position="2693"/>
    </location>
</feature>
<keyword evidence="12" id="KW-0325">Glycoprotein</keyword>
<dbReference type="PROSITE" id="PS51120">
    <property type="entry name" value="LDLRB"/>
    <property type="match status" value="6"/>
</dbReference>
<evidence type="ECO:0000256" key="2">
    <source>
        <dbReference type="ARBA" id="ARBA00022536"/>
    </source>
</evidence>
<evidence type="ECO:0000259" key="18">
    <source>
        <dbReference type="PROSITE" id="PS50026"/>
    </source>
</evidence>
<keyword evidence="5 17" id="KW-0732">Signal</keyword>
<reference evidence="19 20" key="1">
    <citation type="journal article" date="2017" name="Curr. Biol.">
        <title>Genome architecture and evolution of a unichromosomal asexual nematode.</title>
        <authorList>
            <person name="Fradin H."/>
            <person name="Zegar C."/>
            <person name="Gutwein M."/>
            <person name="Lucas J."/>
            <person name="Kovtun M."/>
            <person name="Corcoran D."/>
            <person name="Baugh L.R."/>
            <person name="Kiontke K."/>
            <person name="Gunsalus K."/>
            <person name="Fitch D.H."/>
            <person name="Piano F."/>
        </authorList>
    </citation>
    <scope>NUCLEOTIDE SEQUENCE [LARGE SCALE GENOMIC DNA]</scope>
    <source>
        <strain evidence="19">PF1309</strain>
    </source>
</reference>
<sequence>MRIGYAQRIFLLQLIQFTYLFTSSHSKKYNSSDVICVPPLLSCDGGFGEPLCYPPQWRCDGEADCRDLSDEPATCALPCKADEFRCAIGRCLQKGFVCDGEPDCGIDEKGHIDASDEDPTLCSHKRSCPANFYPCADSSECIPLANFCNGKKDCQDSSDETRNCLKSSQAKLQCEYGIATTYEGHVCYCPTGKIIENDTSCVWEQSCSRVERGLVPVCEQECKDLDKGQYACSCLDGFELVNGTRCKRKDQSTHYLYVVTTSSVLYQIKLPYTSPGSIESSHNLKAASSSFSIYSHQNQTTRICYIVQNYLECIDQSSNSISFSSKRESAINLEGVEWVRYDFFGKNWIFSDGSYFIAMCSEKSDLKHCRYLQMGNIGHIEDMVIDSEAGFLFYSDSHTKFASAMKLSLSGSATPINMAHRSLILPSALAIDSTNRILYYSDRYLESVYAIDYDKSWTTRTVVHSRMVKQMNHMAYLDGILYVASRRSIFQFDTFTSQVLNSSEIQLKDNVDGLAVTGNYRYLEPHTCPPDPGFDICYANPELPYVDLTSKQPSPGYGCRAGSVMTIEGKCVDTLNDPMVNNKELLVFARMRPTGVTGFLTFPRDPNDAKDAIEPLFSSTKISAITIDPVNERLMAFDAKKISLIVRDLTTAKNQEEHLLTGIRSCEGMTYDPSSDNLYYTDQGLNAVGVFRVKSPEIRRILVVGNMSNPRAIIVHPQKGYLFWGSWAEQQLTPNPGAGNPVSVPARIERVNVDGTERKVLAEKSIQWPNGLAIDAKDEWLYWTDAFYNVIERMRFNGADRQRIIYDVQFLGHPYGLVVSNGYIYWSELKKGEIWRANNTKNSNLDVKLFHTENTTIFELKAYDFKDRGTTTKCSDNNGGCDEFCFTVSCKDRNPLKCDSIRCGCREGKKIDPSNRLLCINDPDYVAPQRCDPSVQFECIRTKRCVPKSALCDGDFDCEDHSDEDREGVCKTFECPEGNFRCDGNVCLPESWRCDKKRDCEDNSDEEDCKSSTAKCSEKEIMCNSTKTCINKEFRCDGREDCSDGEDEWACPKRTTCRSNEFTCANGRCLALWLVCDGVAQCRDGSDEMHCGDGCLTGRQFRCASGQPCMDIMYKCDGVVDCADGMDEENCGNVTSSCLSPNQFDCGTGRCIRKSEVCDGIEQCENGKDEKDCPTKECERKTDIQCGKRCIPAELQCDGYSDCEKSEDEQNCSIIRSHKRCVFPSYRCQNASSICLPKEKVCDAIDNCPLGDDEGVYCMLKCPSNLCEQICLRRPDGFLCDCKPGYTLNDDKKTCSKRNPCAQFGACSQFCAKHGSGKHCYCAPGYQLHSDGYSCRAEDRNAYLVYTNRHEVRLLPGDSAHSIPLIGRLRNAIAVDYRIHLNGSVQLYWSDLADDVIQTGLLEGRKLSYVTSLVSFGLFTAEGIAVDWLTGNIYWVDSTLDHIEVASWDGKMRASLLSGNISNVRAIALDAGVGLMFWTDWEEGNARIEKASMAGTNRTVLYNVTRVPGGGWPNGIVCDTITKRIYWVDAKSDSIHTMEYDGKDQKEIIRNERHLGHPFSVEIFENYVYWTDWRTNAILRTDKVNTTDIALVEKATTQPFSMKIVHRTKHDRMLRNPCANNPCSHICLVDSPTSKYRCLCPYMMIQTKDGKNCTDVDAVTLFWSRNAAHIYHGLLGSGAGAGAGAATTPTTPAFPSLSGRSLDDIRDVVTDGDAIYGLDGGRQHIYKVNVNDGGKESIVLAGDLETAAGLAIDTESGTIYIAMGTGNRIDAVTTEGLHRRRIVERAEGMKRPRHIVYMKATGRLLWLDDTDKMFTCTGDGQSVKSIDVTGSFWSPAYDEKRNRVWWIKREKSNSKDPAQNAIGTTVIAYDEKTDKILDFVIPLNATAITIDPDTGDLLATSTTEVNRFKVEGPNGNTLTTPKSSFVRMSSNSTKNLIGITTMERNRKKSCNSCQFLCVHSTSTTFQCLCPQGFHYVNGRCEGYEKTILFVNENGRLQSVSFSGKPDNLTQIRNTHSMHPTISKKKILKIAVDNTRDKIFLITNTNELWMTNLMGTDAKMVLDGGMNKLASLAVDEDTGDVLISMRLGLNPGGAIELINPYKDSFGIRLVEDKERVPLQIAIMQSKGYIFWASAKCIKRADYTGNNTKCIVDKKAAALSLDPESARLCYVDEDNRAAVDCVNFDGAPQQTNVAMFKPQGLGDSITFRVSGENMLFFDKLNMSGTILMLSKQKDGTFAVTGGVEKRQKGEKLRVVDMDVRDKTLSWEKGARHGACFQPANGGCEHLCVTSPDNRPKCLCVASQLAPNGSCVDFSSFVIYSHLNSIEFAHIPNPSHEAPLSPARQPINRGSCILSFASAIVQDSARSVIYVADYQQRRIVSISLEDDSCSVVAEDVGLVDSLSFDFIHLDLYFTRSDSPSISRVSVADSLPAQPRLVLHLQRADLVRSIAVHPCRMLIFFVNGGQIPSVESVYMSGYGRKRIIEEDLGNPNGISLDFATDKIYFADLLNRAIYRSDLDGQNKETVLASSPSFELHPFYLTVYQDYLLFTDYMKRTIFVVDKVDGMTRESKSLIENLSNQPLALTVYDSSLEQTCGQNACMDLKCGDVCRMTADGLPYCGCNGERRLQKDNTTCIDGPATKKCALNEFLCIASDKCIPYEETCDGYADCVFGDDEETSYCQTRQCRDGYMSCGDGQCISLTKKCNRKKDCLTMADEVDCECDKDKEFRCKNGLCIPYDQECNYNRDCPDASDEMNCPPRNCSAITEFGMANRLINCNDTTQCIMPEWLCDGRPDCWTGSDEADCSIWKSAPLIDKLPGPRCGQDQFQCALTGTCMPKEWVCDKSLDCADGSDERNCDNKCIEPYEFRCPSSGKCIASESKCNGVKDCEKGEDEANCENECSSNSTFVCLNHRCIPLSWRCDGTDDCLDNGKQLGSDETNCEGVDPSCVGGNCTHTSVACELTALICDGIKDCENGFDEASCLDPDRKCPAQTDFMCANGQCIAGEHLRCNMQVDCTDGSDEWPEMCSMDPKPRACPGDQHQCVLQSGEQTCLPDEKICDKTADCKDNSDEMHCGVNECKLGKSDCQQICIDRPRGFECACRPGFYLNPFNKASCSSDPSCPLANCSHYCLDIPEGGHRCACAENYVLAPNGRDCRLKDRGPDPQLLLVYGKHLKMFNLFGHITNSLTANLTNGVALDYDYRTSSVYWTDVINAGSRIGISKFKNFTSFMLKNFNLPAKGVDGIAIDWLGRNIYYTDRTKDSIAMCTLDGSFQRIVLKGDPLKDPRAIVVDPASGLLFWTDWGTSAHIGSMRMDGANVKVLLQDRTIKWPNALALDAPARRIYWGDAYRDYIGSCNYDGTKRRVVLRNAARHIFAMTVFEDFIYWTDWHNHTVMRAHKTTGQQKQQIIEGLREKPMGLKIVHPKLQSAPSVSLATHPCAAGRKTCENLCVPINERTGYVCQCADGFKAEDSKCTPDCNKNDYICKDTYKCIRSWWVCDGTDDCGGFRFYFLHIFYLDFLDGGSDESFFAPNACRPFFCSPGQFQCKTEKGQQTMKNNTKCIYQSNLCDGITDCPLGDDEEADFCKNYECDDQHFKCTSPPRCISLSLICDGQCDCSGCNDEQKCGSSTDCTGKDPSECKSSNCYPACTNGGSCVQVNSDKSKYVCQCPKGLGGLDCSKVTAKTCGGLECANGGICSSSMSASSNTSLACICPAGWTGLICRDLTCTGYCIHGACKIEHGSPVCECEPEYTGPRCQLQAQGDSDQSSVIKYNWLASIVAAFLISSVVFIFVLRYSKSLRVMRQFRHSPMREMGSSNGGVSETYNNPVFMLDEGGDMGSALSSDRSVRPQVVQMEEIGNSTEMQPLHEFINGAFEMDDSIYNDTVDSAPTNSDQVQLLGSRKN</sequence>
<dbReference type="InterPro" id="IPR000033">
    <property type="entry name" value="LDLR_classB_rpt"/>
</dbReference>
<evidence type="ECO:0000256" key="8">
    <source>
        <dbReference type="ARBA" id="ARBA00022989"/>
    </source>
</evidence>
<feature type="disulfide bond" evidence="14">
    <location>
        <begin position="2688"/>
        <end position="2706"/>
    </location>
</feature>
<dbReference type="Gene3D" id="2.120.10.30">
    <property type="entry name" value="TolB, C-terminal domain"/>
    <property type="match status" value="7"/>
</dbReference>
<dbReference type="SMART" id="SM00179">
    <property type="entry name" value="EGF_CA"/>
    <property type="match status" value="5"/>
</dbReference>
<dbReference type="GO" id="GO:0005886">
    <property type="term" value="C:plasma membrane"/>
    <property type="evidence" value="ECO:0007669"/>
    <property type="project" value="TreeGrafter"/>
</dbReference>
<feature type="disulfide bond" evidence="14">
    <location>
        <begin position="982"/>
        <end position="1000"/>
    </location>
</feature>
<dbReference type="InterPro" id="IPR036055">
    <property type="entry name" value="LDL_receptor-like_sf"/>
</dbReference>
<dbReference type="EMBL" id="LIAE01008608">
    <property type="protein sequence ID" value="PAV73383.1"/>
    <property type="molecule type" value="Genomic_DNA"/>
</dbReference>
<proteinExistence type="predicted"/>
<feature type="domain" description="EGF-like" evidence="18">
    <location>
        <begin position="3675"/>
        <end position="3716"/>
    </location>
</feature>
<dbReference type="PROSITE" id="PS00022">
    <property type="entry name" value="EGF_1"/>
    <property type="match status" value="3"/>
</dbReference>
<dbReference type="OrthoDB" id="9990982at2759"/>
<keyword evidence="3" id="KW-0254">Endocytosis</keyword>
<dbReference type="PROSITE" id="PS50068">
    <property type="entry name" value="LDLRA_2"/>
    <property type="match status" value="23"/>
</dbReference>
<keyword evidence="8 16" id="KW-1133">Transmembrane helix</keyword>
<keyword evidence="4 16" id="KW-0812">Transmembrane</keyword>
<keyword evidence="6" id="KW-0677">Repeat</keyword>
<evidence type="ECO:0000313" key="19">
    <source>
        <dbReference type="EMBL" id="PAV73383.1"/>
    </source>
</evidence>
<dbReference type="PANTHER" id="PTHR22722">
    <property type="entry name" value="LOW-DENSITY LIPOPROTEIN RECEPTOR-RELATED PROTEIN 2-RELATED"/>
    <property type="match status" value="1"/>
</dbReference>
<feature type="disulfide bond" evidence="14">
    <location>
        <begin position="1076"/>
        <end position="1091"/>
    </location>
</feature>
<feature type="disulfide bond" evidence="14">
    <location>
        <begin position="1178"/>
        <end position="1190"/>
    </location>
</feature>
<feature type="disulfide bond" evidence="14">
    <location>
        <begin position="1158"/>
        <end position="1173"/>
    </location>
</feature>
<dbReference type="PROSITE" id="PS01186">
    <property type="entry name" value="EGF_2"/>
    <property type="match status" value="2"/>
</dbReference>
<dbReference type="CDD" id="cd00112">
    <property type="entry name" value="LDLa"/>
    <property type="match status" value="21"/>
</dbReference>
<feature type="disulfide bond" evidence="14">
    <location>
        <begin position="79"/>
        <end position="91"/>
    </location>
</feature>
<feature type="disulfide bond" evidence="14">
    <location>
        <begin position="1057"/>
        <end position="1069"/>
    </location>
</feature>
<dbReference type="Pfam" id="PF00058">
    <property type="entry name" value="Ldl_recept_b"/>
    <property type="match status" value="5"/>
</dbReference>
<keyword evidence="7" id="KW-0106">Calcium</keyword>
<evidence type="ECO:0000256" key="1">
    <source>
        <dbReference type="ARBA" id="ARBA00004167"/>
    </source>
</evidence>
<evidence type="ECO:0000256" key="9">
    <source>
        <dbReference type="ARBA" id="ARBA00023136"/>
    </source>
</evidence>
<feature type="disulfide bond" evidence="14">
    <location>
        <begin position="2936"/>
        <end position="2948"/>
    </location>
</feature>
<keyword evidence="2 13" id="KW-0245">EGF-like domain</keyword>
<dbReference type="InterPro" id="IPR011042">
    <property type="entry name" value="6-blade_b-propeller_TolB-like"/>
</dbReference>
<feature type="disulfide bond" evidence="14">
    <location>
        <begin position="3054"/>
        <end position="3069"/>
    </location>
</feature>
<dbReference type="FunFam" id="2.120.10.30:FF:000241">
    <property type="entry name" value="Low-density lipoprotein receptor-related protein 6"/>
    <property type="match status" value="2"/>
</dbReference>
<feature type="disulfide bond" evidence="13">
    <location>
        <begin position="3662"/>
        <end position="3671"/>
    </location>
</feature>
<dbReference type="Gene3D" id="2.10.25.10">
    <property type="entry name" value="Laminin"/>
    <property type="match status" value="7"/>
</dbReference>
<dbReference type="InterPro" id="IPR002172">
    <property type="entry name" value="LDrepeatLR_classA_rpt"/>
</dbReference>
<dbReference type="SUPFAM" id="SSF63829">
    <property type="entry name" value="Calcium-dependent phosphotriesterase"/>
    <property type="match status" value="1"/>
</dbReference>
<feature type="repeat" description="LDL-receptor class B" evidence="15">
    <location>
        <begin position="1431"/>
        <end position="1473"/>
    </location>
</feature>
<evidence type="ECO:0000313" key="20">
    <source>
        <dbReference type="Proteomes" id="UP000218231"/>
    </source>
</evidence>
<feature type="disulfide bond" evidence="14">
    <location>
        <begin position="2785"/>
        <end position="2800"/>
    </location>
</feature>
<dbReference type="Proteomes" id="UP000218231">
    <property type="component" value="Unassembled WGS sequence"/>
</dbReference>
<feature type="disulfide bond" evidence="14">
    <location>
        <begin position="2700"/>
        <end position="2715"/>
    </location>
</feature>
<evidence type="ECO:0000256" key="3">
    <source>
        <dbReference type="ARBA" id="ARBA00022583"/>
    </source>
</evidence>
<evidence type="ECO:0000256" key="7">
    <source>
        <dbReference type="ARBA" id="ARBA00022837"/>
    </source>
</evidence>
<feature type="repeat" description="LDL-receptor class B" evidence="15">
    <location>
        <begin position="3246"/>
        <end position="3289"/>
    </location>
</feature>
<evidence type="ECO:0000256" key="12">
    <source>
        <dbReference type="ARBA" id="ARBA00023180"/>
    </source>
</evidence>
<keyword evidence="11" id="KW-0675">Receptor</keyword>
<dbReference type="PANTHER" id="PTHR22722:SF5">
    <property type="entry name" value="LOW-DENSITY LIPOPROTEIN RECEPTOR-RELATED PROTEIN 1B"/>
    <property type="match status" value="1"/>
</dbReference>
<keyword evidence="20" id="KW-1185">Reference proteome</keyword>